<gene>
    <name evidence="12" type="primary">arnF</name>
    <name evidence="13" type="ORF">BW686_07450</name>
</gene>
<keyword evidence="10 12" id="KW-0443">Lipid metabolism</keyword>
<dbReference type="InterPro" id="IPR037185">
    <property type="entry name" value="EmrE-like"/>
</dbReference>
<feature type="transmembrane region" description="Helical" evidence="12">
    <location>
        <begin position="49"/>
        <end position="71"/>
    </location>
</feature>
<dbReference type="InterPro" id="IPR022832">
    <property type="entry name" value="Flippase_ArnF"/>
</dbReference>
<sequence>MSRRDATLCAMTSVVLVSSAQLGMRWGMSHLPPFLHWAALQDDAPIDLNAVVVIIASIIAYALSMLFWLLALRHLPLSRAYSLLSISYALVYTLAAVLPFFHEAFTVSKTVGVTLIVAGVLTINLRRVPTPQHQDISHENQRFR</sequence>
<comment type="subunit">
    <text evidence="12">Heterodimer of ArnE and ArnF.</text>
</comment>
<dbReference type="PANTHER" id="PTHR30561:SF9">
    <property type="entry name" value="4-AMINO-4-DEOXY-L-ARABINOSE-PHOSPHOUNDECAPRENOL FLIPPASE SUBUNIT ARNF-RELATED"/>
    <property type="match status" value="1"/>
</dbReference>
<dbReference type="PANTHER" id="PTHR30561">
    <property type="entry name" value="SMR FAMILY PROTON-DEPENDENT DRUG EFFLUX TRANSPORTER SUGE"/>
    <property type="match status" value="1"/>
</dbReference>
<organism evidence="13 14">
    <name type="scientific">Pseudomonas syringae</name>
    <dbReference type="NCBI Taxonomy" id="317"/>
    <lineage>
        <taxon>Bacteria</taxon>
        <taxon>Pseudomonadati</taxon>
        <taxon>Pseudomonadota</taxon>
        <taxon>Gammaproteobacteria</taxon>
        <taxon>Pseudomonadales</taxon>
        <taxon>Pseudomonadaceae</taxon>
        <taxon>Pseudomonas</taxon>
    </lineage>
</organism>
<keyword evidence="8 12" id="KW-0448">Lipopolysaccharide biosynthesis</keyword>
<comment type="function">
    <text evidence="12">Translocates 4-amino-4-deoxy-L-arabinose-phosphoundecaprenol (alpha-L-Ara4N-phosphoundecaprenol) from the cytoplasmic to the periplasmic side of the inner membrane.</text>
</comment>
<comment type="caution">
    <text evidence="13">The sequence shown here is derived from an EMBL/GenBank/DDBJ whole genome shotgun (WGS) entry which is preliminary data.</text>
</comment>
<evidence type="ECO:0000256" key="1">
    <source>
        <dbReference type="ARBA" id="ARBA00004651"/>
    </source>
</evidence>
<dbReference type="GO" id="GO:0005886">
    <property type="term" value="C:plasma membrane"/>
    <property type="evidence" value="ECO:0007669"/>
    <property type="project" value="UniProtKB-SubCell"/>
</dbReference>
<comment type="pathway">
    <text evidence="12">Bacterial outer membrane biogenesis; lipopolysaccharide biosynthesis.</text>
</comment>
<dbReference type="HAMAP" id="MF_00538">
    <property type="entry name" value="Flippase_ArnF"/>
    <property type="match status" value="1"/>
</dbReference>
<dbReference type="Gene3D" id="1.10.3730.20">
    <property type="match status" value="1"/>
</dbReference>
<dbReference type="Proteomes" id="UP000195128">
    <property type="component" value="Unassembled WGS sequence"/>
</dbReference>
<dbReference type="OrthoDB" id="5592809at2"/>
<keyword evidence="9 12" id="KW-1133">Transmembrane helix</keyword>
<keyword evidence="4 12" id="KW-0444">Lipid biosynthesis</keyword>
<dbReference type="GO" id="GO:0009245">
    <property type="term" value="P:lipid A biosynthetic process"/>
    <property type="evidence" value="ECO:0007669"/>
    <property type="project" value="UniProtKB-UniRule"/>
</dbReference>
<accession>A0A244EV64</accession>
<evidence type="ECO:0000256" key="10">
    <source>
        <dbReference type="ARBA" id="ARBA00023098"/>
    </source>
</evidence>
<evidence type="ECO:0000256" key="11">
    <source>
        <dbReference type="ARBA" id="ARBA00023136"/>
    </source>
</evidence>
<evidence type="ECO:0000313" key="14">
    <source>
        <dbReference type="Proteomes" id="UP000195128"/>
    </source>
</evidence>
<evidence type="ECO:0000313" key="13">
    <source>
        <dbReference type="EMBL" id="OUM07860.1"/>
    </source>
</evidence>
<comment type="subcellular location">
    <subcellularLocation>
        <location evidence="12">Cell inner membrane</location>
        <topology evidence="12">Multi-pass membrane protein</topology>
    </subcellularLocation>
    <subcellularLocation>
        <location evidence="1">Cell membrane</location>
        <topology evidence="1">Multi-pass membrane protein</topology>
    </subcellularLocation>
</comment>
<dbReference type="GO" id="GO:1901505">
    <property type="term" value="F:carbohydrate derivative transmembrane transporter activity"/>
    <property type="evidence" value="ECO:0007669"/>
    <property type="project" value="InterPro"/>
</dbReference>
<name>A0A244EV64_PSESX</name>
<keyword evidence="2 12" id="KW-0813">Transport</keyword>
<evidence type="ECO:0000256" key="6">
    <source>
        <dbReference type="ARBA" id="ARBA00022556"/>
    </source>
</evidence>
<dbReference type="GO" id="GO:0009103">
    <property type="term" value="P:lipopolysaccharide biosynthetic process"/>
    <property type="evidence" value="ECO:0007669"/>
    <property type="project" value="UniProtKB-UniRule"/>
</dbReference>
<keyword evidence="5 12" id="KW-0997">Cell inner membrane</keyword>
<dbReference type="SUPFAM" id="SSF103481">
    <property type="entry name" value="Multidrug resistance efflux transporter EmrE"/>
    <property type="match status" value="1"/>
</dbReference>
<evidence type="ECO:0000256" key="4">
    <source>
        <dbReference type="ARBA" id="ARBA00022516"/>
    </source>
</evidence>
<keyword evidence="6 12" id="KW-0441">Lipid A biosynthesis</keyword>
<comment type="similarity">
    <text evidence="12">Belongs to the ArnF family.</text>
</comment>
<comment type="caution">
    <text evidence="12">Lacks conserved residue(s) required for the propagation of feature annotation.</text>
</comment>
<dbReference type="AlphaFoldDB" id="A0A244EV64"/>
<reference evidence="13 14" key="1">
    <citation type="submission" date="2017-01" db="EMBL/GenBank/DDBJ databases">
        <authorList>
            <person name="Mah S.A."/>
            <person name="Swanson W.J."/>
            <person name="Moy G.W."/>
            <person name="Vacquier V.D."/>
        </authorList>
    </citation>
    <scope>NUCLEOTIDE SEQUENCE [LARGE SCALE GENOMIC DNA]</scope>
    <source>
        <strain evidence="13">PDD-32b-74</strain>
    </source>
</reference>
<evidence type="ECO:0000256" key="12">
    <source>
        <dbReference type="HAMAP-Rule" id="MF_00538"/>
    </source>
</evidence>
<feature type="transmembrane region" description="Helical" evidence="12">
    <location>
        <begin position="83"/>
        <end position="101"/>
    </location>
</feature>
<evidence type="ECO:0000256" key="5">
    <source>
        <dbReference type="ARBA" id="ARBA00022519"/>
    </source>
</evidence>
<keyword evidence="7 12" id="KW-0812">Transmembrane</keyword>
<evidence type="ECO:0000256" key="2">
    <source>
        <dbReference type="ARBA" id="ARBA00022448"/>
    </source>
</evidence>
<keyword evidence="3 12" id="KW-1003">Cell membrane</keyword>
<evidence type="ECO:0000256" key="8">
    <source>
        <dbReference type="ARBA" id="ARBA00022985"/>
    </source>
</evidence>
<dbReference type="EMBL" id="MTSA01000005">
    <property type="protein sequence ID" value="OUM07860.1"/>
    <property type="molecule type" value="Genomic_DNA"/>
</dbReference>
<feature type="transmembrane region" description="Helical" evidence="12">
    <location>
        <begin position="107"/>
        <end position="125"/>
    </location>
</feature>
<evidence type="ECO:0000256" key="3">
    <source>
        <dbReference type="ARBA" id="ARBA00022475"/>
    </source>
</evidence>
<evidence type="ECO:0000256" key="7">
    <source>
        <dbReference type="ARBA" id="ARBA00022692"/>
    </source>
</evidence>
<evidence type="ECO:0000256" key="9">
    <source>
        <dbReference type="ARBA" id="ARBA00022989"/>
    </source>
</evidence>
<protein>
    <recommendedName>
        <fullName evidence="12">Probable 4-amino-4-deoxy-L-arabinose-phosphoundecaprenol flippase subunit ArnF</fullName>
        <shortName evidence="12">L-Ara4N-phosphoundecaprenol flippase subunit ArnF</shortName>
    </recommendedName>
    <alternativeName>
        <fullName evidence="12">Undecaprenyl phosphate-aminoarabinose flippase subunit ArnF</fullName>
    </alternativeName>
</protein>
<proteinExistence type="inferred from homology"/>
<keyword evidence="11 12" id="KW-0472">Membrane</keyword>
<dbReference type="UniPathway" id="UPA00030"/>
<dbReference type="InterPro" id="IPR000390">
    <property type="entry name" value="Small_drug/metabolite_transptr"/>
</dbReference>
<dbReference type="NCBIfam" id="NF002816">
    <property type="entry name" value="PRK02971.1-2"/>
    <property type="match status" value="1"/>
</dbReference>